<evidence type="ECO:0000313" key="3">
    <source>
        <dbReference type="Proteomes" id="UP001147695"/>
    </source>
</evidence>
<feature type="compositionally biased region" description="Basic and acidic residues" evidence="1">
    <location>
        <begin position="228"/>
        <end position="255"/>
    </location>
</feature>
<feature type="compositionally biased region" description="Low complexity" evidence="1">
    <location>
        <begin position="149"/>
        <end position="160"/>
    </location>
</feature>
<proteinExistence type="predicted"/>
<dbReference type="CDD" id="cd12432">
    <property type="entry name" value="RRM_ACINU"/>
    <property type="match status" value="1"/>
</dbReference>
<feature type="compositionally biased region" description="Basic and acidic residues" evidence="1">
    <location>
        <begin position="161"/>
        <end position="178"/>
    </location>
</feature>
<reference evidence="2" key="2">
    <citation type="journal article" date="2023" name="IMA Fungus">
        <title>Comparative genomic study of the Penicillium genus elucidates a diverse pangenome and 15 lateral gene transfer events.</title>
        <authorList>
            <person name="Petersen C."/>
            <person name="Sorensen T."/>
            <person name="Nielsen M.R."/>
            <person name="Sondergaard T.E."/>
            <person name="Sorensen J.L."/>
            <person name="Fitzpatrick D.A."/>
            <person name="Frisvad J.C."/>
            <person name="Nielsen K.L."/>
        </authorList>
    </citation>
    <scope>NUCLEOTIDE SEQUENCE</scope>
    <source>
        <strain evidence="2">IBT 35673</strain>
    </source>
</reference>
<dbReference type="InterPro" id="IPR034257">
    <property type="entry name" value="Acinus_RRM"/>
</dbReference>
<dbReference type="GO" id="GO:0003677">
    <property type="term" value="F:DNA binding"/>
    <property type="evidence" value="ECO:0007669"/>
    <property type="project" value="UniProtKB-KW"/>
</dbReference>
<protein>
    <submittedName>
        <fullName evidence="2">DNA-binding SAP</fullName>
    </submittedName>
</protein>
<keyword evidence="2" id="KW-0238">DNA-binding</keyword>
<dbReference type="Proteomes" id="UP001147695">
    <property type="component" value="Unassembled WGS sequence"/>
</dbReference>
<sequence length="587" mass="64581">MVDYSAWKVVDLKAELKNREVPQTGLRVKQQFIDKLEELDSQTGQTEPAASAVEEEETSATAPPGPDATSQAPVLEPEQSQPDEPKEEPSAPEPMPDKAVDSKNETEDLAQQHADTVTSAEPERVENDTKPIGEATTSDNAPQKEKSPAAEAPSAPSPADAKIEDPKTKTEDYVKPQEKSTPPALPSPGTNTDVNTELSTPLPTEEALEDTRKRKRRSQSPAPTLEEIANRKARAEEAVPHVLMKDDKGYDDQKPTENTTSESLNDNVLAEQQAPSPKATGKQDARFRGLFASRNEPPRPPSPSQDIVMQDADAGPALHAATSALYIDGLMRPLQPTALRKHLSTLASAPETSSDSDPIIEFYLDSIKTHCFVRFTSTVAASRVRSALHGTVWPNERNRKQLRADFIPDDKVKEWIQTEEDSQTRSGPATRWEVRYETSDDGTTATLAEVGSGAAVRRESGFNRTPPLGPRSDRERANRRHSPPPPAPAPRPGQGFKPLDELFESTTSKPKLYYLPVPRPVADKRLDQFDELIRKGAFPRRGGDEMRRITFENEDQFVDIGPEKMAPSSRPGAGRGRGRGGRRGDWR</sequence>
<feature type="compositionally biased region" description="Basic and acidic residues" evidence="1">
    <location>
        <begin position="121"/>
        <end position="131"/>
    </location>
</feature>
<dbReference type="EMBL" id="JAPZBQ010000002">
    <property type="protein sequence ID" value="KAJ5345256.1"/>
    <property type="molecule type" value="Genomic_DNA"/>
</dbReference>
<organism evidence="2 3">
    <name type="scientific">Penicillium brevicompactum</name>
    <dbReference type="NCBI Taxonomy" id="5074"/>
    <lineage>
        <taxon>Eukaryota</taxon>
        <taxon>Fungi</taxon>
        <taxon>Dikarya</taxon>
        <taxon>Ascomycota</taxon>
        <taxon>Pezizomycotina</taxon>
        <taxon>Eurotiomycetes</taxon>
        <taxon>Eurotiomycetidae</taxon>
        <taxon>Eurotiales</taxon>
        <taxon>Aspergillaceae</taxon>
        <taxon>Penicillium</taxon>
    </lineage>
</organism>
<dbReference type="InterPro" id="IPR032552">
    <property type="entry name" value="RSB_motif"/>
</dbReference>
<dbReference type="Gene3D" id="1.10.720.30">
    <property type="entry name" value="SAP domain"/>
    <property type="match status" value="1"/>
</dbReference>
<dbReference type="Pfam" id="PF16294">
    <property type="entry name" value="RSB_motif"/>
    <property type="match status" value="1"/>
</dbReference>
<evidence type="ECO:0000256" key="1">
    <source>
        <dbReference type="SAM" id="MobiDB-lite"/>
    </source>
</evidence>
<reference evidence="2" key="1">
    <citation type="submission" date="2022-12" db="EMBL/GenBank/DDBJ databases">
        <authorList>
            <person name="Petersen C."/>
        </authorList>
    </citation>
    <scope>NUCLEOTIDE SEQUENCE</scope>
    <source>
        <strain evidence="2">IBT 35673</strain>
    </source>
</reference>
<gene>
    <name evidence="2" type="ORF">N7452_003260</name>
</gene>
<dbReference type="PANTHER" id="PTHR47031:SF3">
    <property type="entry name" value="SAP DOMAIN-CONTAINING PROTEIN"/>
    <property type="match status" value="1"/>
</dbReference>
<dbReference type="InterPro" id="IPR036361">
    <property type="entry name" value="SAP_dom_sf"/>
</dbReference>
<feature type="region of interest" description="Disordered" evidence="1">
    <location>
        <begin position="451"/>
        <end position="498"/>
    </location>
</feature>
<evidence type="ECO:0000313" key="2">
    <source>
        <dbReference type="EMBL" id="KAJ5345256.1"/>
    </source>
</evidence>
<feature type="compositionally biased region" description="Polar residues" evidence="1">
    <location>
        <begin position="68"/>
        <end position="82"/>
    </location>
</feature>
<feature type="region of interest" description="Disordered" evidence="1">
    <location>
        <begin position="37"/>
        <end position="286"/>
    </location>
</feature>
<comment type="caution">
    <text evidence="2">The sequence shown here is derived from an EMBL/GenBank/DDBJ whole genome shotgun (WGS) entry which is preliminary data.</text>
</comment>
<feature type="region of interest" description="Disordered" evidence="1">
    <location>
        <begin position="553"/>
        <end position="587"/>
    </location>
</feature>
<feature type="compositionally biased region" description="Polar residues" evidence="1">
    <location>
        <begin position="188"/>
        <end position="202"/>
    </location>
</feature>
<name>A0A9W9QT95_PENBR</name>
<accession>A0A9W9QT95</accession>
<feature type="compositionally biased region" description="Basic and acidic residues" evidence="1">
    <location>
        <begin position="83"/>
        <end position="106"/>
    </location>
</feature>
<dbReference type="PANTHER" id="PTHR47031">
    <property type="entry name" value="SAP DNA-BINDING DOMAIN-CONTAINING PROTEIN"/>
    <property type="match status" value="1"/>
</dbReference>
<dbReference type="AlphaFoldDB" id="A0A9W9QT95"/>
<feature type="compositionally biased region" description="Polar residues" evidence="1">
    <location>
        <begin position="256"/>
        <end position="266"/>
    </location>
</feature>